<evidence type="ECO:0000313" key="3">
    <source>
        <dbReference type="Proteomes" id="UP001500200"/>
    </source>
</evidence>
<evidence type="ECO:0000256" key="1">
    <source>
        <dbReference type="SAM" id="Phobius"/>
    </source>
</evidence>
<name>A0ABP9S0R6_9MICC</name>
<comment type="caution">
    <text evidence="2">The sequence shown here is derived from an EMBL/GenBank/DDBJ whole genome shotgun (WGS) entry which is preliminary data.</text>
</comment>
<dbReference type="Proteomes" id="UP001500200">
    <property type="component" value="Unassembled WGS sequence"/>
</dbReference>
<accession>A0ABP9S0R6</accession>
<keyword evidence="1" id="KW-1133">Transmembrane helix</keyword>
<evidence type="ECO:0008006" key="4">
    <source>
        <dbReference type="Google" id="ProtNLM"/>
    </source>
</evidence>
<evidence type="ECO:0000313" key="2">
    <source>
        <dbReference type="EMBL" id="GAA5189397.1"/>
    </source>
</evidence>
<sequence length="179" mass="19448">MSSRLNNRFRTPFKALRSHFPYLGTDSLKILIAIACGIGFASLFTWGSSSDVTSISAPGILLHNASLAVLALFLTHYGAIVMMILNGFWLGMGLVASTAAVGLHQTVALTAVHVPLEIVAWTLTIQGARLFWPTLLGTVRGEHSWHRMAQKMRKIVTAPATFYILAALAEWAEQALLTT</sequence>
<dbReference type="RefSeq" id="WP_345447504.1">
    <property type="nucleotide sequence ID" value="NZ_BAABKK010000003.1"/>
</dbReference>
<protein>
    <recommendedName>
        <fullName evidence="4">Stage II sporulation protein M</fullName>
    </recommendedName>
</protein>
<keyword evidence="1" id="KW-0812">Transmembrane</keyword>
<reference evidence="3" key="1">
    <citation type="journal article" date="2019" name="Int. J. Syst. Evol. Microbiol.">
        <title>The Global Catalogue of Microorganisms (GCM) 10K type strain sequencing project: providing services to taxonomists for standard genome sequencing and annotation.</title>
        <authorList>
            <consortium name="The Broad Institute Genomics Platform"/>
            <consortium name="The Broad Institute Genome Sequencing Center for Infectious Disease"/>
            <person name="Wu L."/>
            <person name="Ma J."/>
        </authorList>
    </citation>
    <scope>NUCLEOTIDE SEQUENCE [LARGE SCALE GENOMIC DNA]</scope>
    <source>
        <strain evidence="3">JCM 18514</strain>
    </source>
</reference>
<proteinExistence type="predicted"/>
<keyword evidence="1" id="KW-0472">Membrane</keyword>
<gene>
    <name evidence="2" type="ORF">GCM10023346_03830</name>
</gene>
<feature type="transmembrane region" description="Helical" evidence="1">
    <location>
        <begin position="27"/>
        <end position="47"/>
    </location>
</feature>
<dbReference type="EMBL" id="BAABKK010000003">
    <property type="protein sequence ID" value="GAA5189397.1"/>
    <property type="molecule type" value="Genomic_DNA"/>
</dbReference>
<keyword evidence="3" id="KW-1185">Reference proteome</keyword>
<feature type="transmembrane region" description="Helical" evidence="1">
    <location>
        <begin position="155"/>
        <end position="172"/>
    </location>
</feature>
<organism evidence="2 3">
    <name type="scientific">Arthrobacter gyeryongensis</name>
    <dbReference type="NCBI Taxonomy" id="1650592"/>
    <lineage>
        <taxon>Bacteria</taxon>
        <taxon>Bacillati</taxon>
        <taxon>Actinomycetota</taxon>
        <taxon>Actinomycetes</taxon>
        <taxon>Micrococcales</taxon>
        <taxon>Micrococcaceae</taxon>
        <taxon>Arthrobacter</taxon>
    </lineage>
</organism>
<feature type="transmembrane region" description="Helical" evidence="1">
    <location>
        <begin position="67"/>
        <end position="89"/>
    </location>
</feature>